<reference evidence="5" key="1">
    <citation type="submission" date="2020-05" db="EMBL/GenBank/DDBJ databases">
        <authorList>
            <person name="Chiriac C."/>
            <person name="Salcher M."/>
            <person name="Ghai R."/>
            <person name="Kavagutti S V."/>
        </authorList>
    </citation>
    <scope>NUCLEOTIDE SEQUENCE</scope>
</reference>
<dbReference type="PROSITE" id="PS00629">
    <property type="entry name" value="IMP_1"/>
    <property type="match status" value="1"/>
</dbReference>
<dbReference type="InterPro" id="IPR000760">
    <property type="entry name" value="Inositol_monophosphatase-like"/>
</dbReference>
<dbReference type="PRINTS" id="PR00377">
    <property type="entry name" value="IMPHPHTASES"/>
</dbReference>
<dbReference type="Pfam" id="PF00459">
    <property type="entry name" value="Inositol_P"/>
    <property type="match status" value="1"/>
</dbReference>
<protein>
    <submittedName>
        <fullName evidence="5">Unannotated protein</fullName>
    </submittedName>
</protein>
<dbReference type="InterPro" id="IPR020583">
    <property type="entry name" value="Inositol_monoP_metal-BS"/>
</dbReference>
<dbReference type="AlphaFoldDB" id="A0A6J6DFQ0"/>
<evidence type="ECO:0000256" key="1">
    <source>
        <dbReference type="ARBA" id="ARBA00001946"/>
    </source>
</evidence>
<evidence type="ECO:0000256" key="2">
    <source>
        <dbReference type="ARBA" id="ARBA00022723"/>
    </source>
</evidence>
<proteinExistence type="predicted"/>
<dbReference type="Gene3D" id="3.40.190.80">
    <property type="match status" value="1"/>
</dbReference>
<evidence type="ECO:0000256" key="4">
    <source>
        <dbReference type="ARBA" id="ARBA00022842"/>
    </source>
</evidence>
<evidence type="ECO:0000256" key="3">
    <source>
        <dbReference type="ARBA" id="ARBA00022801"/>
    </source>
</evidence>
<dbReference type="PANTHER" id="PTHR20854">
    <property type="entry name" value="INOSITOL MONOPHOSPHATASE"/>
    <property type="match status" value="1"/>
</dbReference>
<dbReference type="GO" id="GO:0046854">
    <property type="term" value="P:phosphatidylinositol phosphate biosynthetic process"/>
    <property type="evidence" value="ECO:0007669"/>
    <property type="project" value="InterPro"/>
</dbReference>
<organism evidence="5">
    <name type="scientific">freshwater metagenome</name>
    <dbReference type="NCBI Taxonomy" id="449393"/>
    <lineage>
        <taxon>unclassified sequences</taxon>
        <taxon>metagenomes</taxon>
        <taxon>ecological metagenomes</taxon>
    </lineage>
</organism>
<name>A0A6J6DFQ0_9ZZZZ</name>
<dbReference type="PANTHER" id="PTHR20854:SF4">
    <property type="entry name" value="INOSITOL-1-MONOPHOSPHATASE-RELATED"/>
    <property type="match status" value="1"/>
</dbReference>
<keyword evidence="4" id="KW-0460">Magnesium</keyword>
<evidence type="ECO:0000313" key="5">
    <source>
        <dbReference type="EMBL" id="CAB4562890.1"/>
    </source>
</evidence>
<dbReference type="EMBL" id="CAEZSR010000066">
    <property type="protein sequence ID" value="CAB4562890.1"/>
    <property type="molecule type" value="Genomic_DNA"/>
</dbReference>
<keyword evidence="2" id="KW-0479">Metal-binding</keyword>
<dbReference type="GO" id="GO:0006020">
    <property type="term" value="P:inositol metabolic process"/>
    <property type="evidence" value="ECO:0007669"/>
    <property type="project" value="TreeGrafter"/>
</dbReference>
<dbReference type="GO" id="GO:0008934">
    <property type="term" value="F:inositol monophosphate 1-phosphatase activity"/>
    <property type="evidence" value="ECO:0007669"/>
    <property type="project" value="TreeGrafter"/>
</dbReference>
<dbReference type="PROSITE" id="PS00630">
    <property type="entry name" value="IMP_2"/>
    <property type="match status" value="1"/>
</dbReference>
<dbReference type="GO" id="GO:0046872">
    <property type="term" value="F:metal ion binding"/>
    <property type="evidence" value="ECO:0007669"/>
    <property type="project" value="UniProtKB-KW"/>
</dbReference>
<dbReference type="GO" id="GO:0007165">
    <property type="term" value="P:signal transduction"/>
    <property type="evidence" value="ECO:0007669"/>
    <property type="project" value="TreeGrafter"/>
</dbReference>
<comment type="cofactor">
    <cofactor evidence="1">
        <name>Mg(2+)</name>
        <dbReference type="ChEBI" id="CHEBI:18420"/>
    </cofactor>
</comment>
<gene>
    <name evidence="5" type="ORF">UFOPK1493_01898</name>
</gene>
<accession>A0A6J6DFQ0</accession>
<dbReference type="SUPFAM" id="SSF56655">
    <property type="entry name" value="Carbohydrate phosphatase"/>
    <property type="match status" value="1"/>
</dbReference>
<keyword evidence="3" id="KW-0378">Hydrolase</keyword>
<sequence length="284" mass="30347">MSTGDPTDVPDGPDLLDGHDLAVELAFALELATAADAVTLPHYEHGSFHLDWKENRTEVTEADREGELAISSRVLAERPHHALYGEEHGVVGDQDSPWRWVVDPIDGTSNFVRGIPVWATLVALTHAQHGPVVGVVSAPAMGRRWWAARGLGAFVESTLRGGTPVQRPCRVSAVAALEEAQVSITFAKGWDDLGLTGELVSLQQRARRARGFGDFWQHMLVAEGAVDLAVDAVGLMPYDVAAVQVVVEEAGGTFTDRHGVRTFESDTAISSNGLLHGLIGPLGG</sequence>
<dbReference type="Gene3D" id="3.30.540.10">
    <property type="entry name" value="Fructose-1,6-Bisphosphatase, subunit A, domain 1"/>
    <property type="match status" value="1"/>
</dbReference>
<dbReference type="InterPro" id="IPR020550">
    <property type="entry name" value="Inositol_monophosphatase_CS"/>
</dbReference>
<dbReference type="FunFam" id="3.30.540.10:FF:000003">
    <property type="entry name" value="Inositol-1-monophosphatase"/>
    <property type="match status" value="1"/>
</dbReference>